<dbReference type="GO" id="GO:0005737">
    <property type="term" value="C:cytoplasm"/>
    <property type="evidence" value="ECO:0007669"/>
    <property type="project" value="TreeGrafter"/>
</dbReference>
<dbReference type="EC" id="1.11.1.24" evidence="2"/>
<dbReference type="PANTHER" id="PTHR42801:SF7">
    <property type="entry name" value="SLL1159 PROTEIN"/>
    <property type="match status" value="1"/>
</dbReference>
<dbReference type="GO" id="GO:0045454">
    <property type="term" value="P:cell redox homeostasis"/>
    <property type="evidence" value="ECO:0007669"/>
    <property type="project" value="TreeGrafter"/>
</dbReference>
<dbReference type="PANTHER" id="PTHR42801">
    <property type="entry name" value="THIOREDOXIN-DEPENDENT PEROXIDE REDUCTASE"/>
    <property type="match status" value="1"/>
</dbReference>
<evidence type="ECO:0000256" key="7">
    <source>
        <dbReference type="ARBA" id="ARBA00023284"/>
    </source>
</evidence>
<sequence>MQVNRQLEQAKAAFMAKVPAEAQEVIFRHIREQQQIGHSFGLKEGDKAPDFKLNGHLGEEIALCEELARGPVILVFYRGDWCPFCNIQLRAFQRCLPRIRELNGRLIAISPQSQDHSLSQKEKEQLEYTVLSDPDGQAGAGYKLLFELPDYLQHALSTRLKLDLADYNRTYRWILPVPATYVIGQNGIIRHAHVDPDFMERAEPEVIIDQLRNLAGQS</sequence>
<evidence type="ECO:0000256" key="1">
    <source>
        <dbReference type="ARBA" id="ARBA00003330"/>
    </source>
</evidence>
<protein>
    <recommendedName>
        <fullName evidence="2">thioredoxin-dependent peroxiredoxin</fullName>
        <ecNumber evidence="2">1.11.1.24</ecNumber>
    </recommendedName>
    <alternativeName>
        <fullName evidence="10">Bacterioferritin comigratory protein</fullName>
    </alternativeName>
    <alternativeName>
        <fullName evidence="8">Thioredoxin peroxidase</fullName>
    </alternativeName>
</protein>
<comment type="function">
    <text evidence="1">Thiol-specific peroxidase that catalyzes the reduction of hydrogen peroxide and organic hydroperoxides to water and alcohols, respectively. Plays a role in cell protection against oxidative stress by detoxifying peroxides and as sensor of hydrogen peroxide-mediated signaling events.</text>
</comment>
<feature type="domain" description="Thioredoxin" evidence="12">
    <location>
        <begin position="42"/>
        <end position="216"/>
    </location>
</feature>
<keyword evidence="14" id="KW-1185">Reference proteome</keyword>
<dbReference type="GO" id="GO:0034599">
    <property type="term" value="P:cellular response to oxidative stress"/>
    <property type="evidence" value="ECO:0007669"/>
    <property type="project" value="TreeGrafter"/>
</dbReference>
<evidence type="ECO:0000256" key="11">
    <source>
        <dbReference type="ARBA" id="ARBA00049091"/>
    </source>
</evidence>
<keyword evidence="4" id="KW-0049">Antioxidant</keyword>
<dbReference type="GO" id="GO:0008379">
    <property type="term" value="F:thioredoxin peroxidase activity"/>
    <property type="evidence" value="ECO:0007669"/>
    <property type="project" value="TreeGrafter"/>
</dbReference>
<evidence type="ECO:0000313" key="14">
    <source>
        <dbReference type="Proteomes" id="UP000476064"/>
    </source>
</evidence>
<evidence type="ECO:0000313" key="13">
    <source>
        <dbReference type="EMBL" id="QHT61244.1"/>
    </source>
</evidence>
<reference evidence="13 14" key="1">
    <citation type="submission" date="2020-01" db="EMBL/GenBank/DDBJ databases">
        <title>Paenibacillus sp. nov., isolated from tomato rhizosphere.</title>
        <authorList>
            <person name="Weon H.-Y."/>
            <person name="Lee S.A."/>
        </authorList>
    </citation>
    <scope>NUCLEOTIDE SEQUENCE [LARGE SCALE GENOMIC DNA]</scope>
    <source>
        <strain evidence="13 14">12200R-189</strain>
    </source>
</reference>
<name>A0A6C0G1L6_9BACL</name>
<evidence type="ECO:0000256" key="3">
    <source>
        <dbReference type="ARBA" id="ARBA00022559"/>
    </source>
</evidence>
<dbReference type="KEGG" id="plyc:GXP70_15620"/>
<evidence type="ECO:0000256" key="10">
    <source>
        <dbReference type="ARBA" id="ARBA00041373"/>
    </source>
</evidence>
<dbReference type="CDD" id="cd02970">
    <property type="entry name" value="PRX_like2"/>
    <property type="match status" value="1"/>
</dbReference>
<keyword evidence="5" id="KW-0560">Oxidoreductase</keyword>
<dbReference type="Pfam" id="PF00578">
    <property type="entry name" value="AhpC-TSA"/>
    <property type="match status" value="1"/>
</dbReference>
<proteinExistence type="inferred from homology"/>
<evidence type="ECO:0000256" key="5">
    <source>
        <dbReference type="ARBA" id="ARBA00023002"/>
    </source>
</evidence>
<dbReference type="PROSITE" id="PS51352">
    <property type="entry name" value="THIOREDOXIN_2"/>
    <property type="match status" value="1"/>
</dbReference>
<dbReference type="Gene3D" id="3.40.30.10">
    <property type="entry name" value="Glutaredoxin"/>
    <property type="match status" value="1"/>
</dbReference>
<dbReference type="AlphaFoldDB" id="A0A6C0G1L6"/>
<organism evidence="13 14">
    <name type="scientific">Paenibacillus lycopersici</name>
    <dbReference type="NCBI Taxonomy" id="2704462"/>
    <lineage>
        <taxon>Bacteria</taxon>
        <taxon>Bacillati</taxon>
        <taxon>Bacillota</taxon>
        <taxon>Bacilli</taxon>
        <taxon>Bacillales</taxon>
        <taxon>Paenibacillaceae</taxon>
        <taxon>Paenibacillus</taxon>
    </lineage>
</organism>
<evidence type="ECO:0000259" key="12">
    <source>
        <dbReference type="PROSITE" id="PS51352"/>
    </source>
</evidence>
<evidence type="ECO:0000256" key="2">
    <source>
        <dbReference type="ARBA" id="ARBA00013017"/>
    </source>
</evidence>
<dbReference type="RefSeq" id="WP_162357683.1">
    <property type="nucleotide sequence ID" value="NZ_CP048209.1"/>
</dbReference>
<dbReference type="EMBL" id="CP048209">
    <property type="protein sequence ID" value="QHT61244.1"/>
    <property type="molecule type" value="Genomic_DNA"/>
</dbReference>
<dbReference type="InterPro" id="IPR036249">
    <property type="entry name" value="Thioredoxin-like_sf"/>
</dbReference>
<dbReference type="Proteomes" id="UP000476064">
    <property type="component" value="Chromosome"/>
</dbReference>
<evidence type="ECO:0000256" key="4">
    <source>
        <dbReference type="ARBA" id="ARBA00022862"/>
    </source>
</evidence>
<gene>
    <name evidence="13" type="ORF">GXP70_15620</name>
</gene>
<keyword evidence="6" id="KW-1015">Disulfide bond</keyword>
<comment type="similarity">
    <text evidence="9">Belongs to the peroxiredoxin family. BCP/PrxQ subfamily.</text>
</comment>
<dbReference type="SUPFAM" id="SSF52833">
    <property type="entry name" value="Thioredoxin-like"/>
    <property type="match status" value="1"/>
</dbReference>
<keyword evidence="3" id="KW-0575">Peroxidase</keyword>
<dbReference type="InterPro" id="IPR013766">
    <property type="entry name" value="Thioredoxin_domain"/>
</dbReference>
<evidence type="ECO:0000256" key="8">
    <source>
        <dbReference type="ARBA" id="ARBA00032824"/>
    </source>
</evidence>
<dbReference type="InterPro" id="IPR000866">
    <property type="entry name" value="AhpC/TSA"/>
</dbReference>
<accession>A0A6C0G1L6</accession>
<evidence type="ECO:0000256" key="6">
    <source>
        <dbReference type="ARBA" id="ARBA00023157"/>
    </source>
</evidence>
<evidence type="ECO:0000256" key="9">
    <source>
        <dbReference type="ARBA" id="ARBA00038489"/>
    </source>
</evidence>
<dbReference type="InterPro" id="IPR050924">
    <property type="entry name" value="Peroxiredoxin_BCP/PrxQ"/>
</dbReference>
<keyword evidence="7" id="KW-0676">Redox-active center</keyword>
<comment type="catalytic activity">
    <reaction evidence="11">
        <text>a hydroperoxide + [thioredoxin]-dithiol = an alcohol + [thioredoxin]-disulfide + H2O</text>
        <dbReference type="Rhea" id="RHEA:62620"/>
        <dbReference type="Rhea" id="RHEA-COMP:10698"/>
        <dbReference type="Rhea" id="RHEA-COMP:10700"/>
        <dbReference type="ChEBI" id="CHEBI:15377"/>
        <dbReference type="ChEBI" id="CHEBI:29950"/>
        <dbReference type="ChEBI" id="CHEBI:30879"/>
        <dbReference type="ChEBI" id="CHEBI:35924"/>
        <dbReference type="ChEBI" id="CHEBI:50058"/>
        <dbReference type="EC" id="1.11.1.24"/>
    </reaction>
</comment>